<evidence type="ECO:0000313" key="1">
    <source>
        <dbReference type="EMBL" id="TQV83687.1"/>
    </source>
</evidence>
<evidence type="ECO:0000313" key="2">
    <source>
        <dbReference type="Proteomes" id="UP000315252"/>
    </source>
</evidence>
<comment type="caution">
    <text evidence="1">The sequence shown here is derived from an EMBL/GenBank/DDBJ whole genome shotgun (WGS) entry which is preliminary data.</text>
</comment>
<dbReference type="AlphaFoldDB" id="A0A545U2I6"/>
<dbReference type="Proteomes" id="UP000315252">
    <property type="component" value="Unassembled WGS sequence"/>
</dbReference>
<dbReference type="RefSeq" id="WP_142894923.1">
    <property type="nucleotide sequence ID" value="NZ_ML660052.1"/>
</dbReference>
<accession>A0A545U2I6</accession>
<reference evidence="1 2" key="1">
    <citation type="submission" date="2019-06" db="EMBL/GenBank/DDBJ databases">
        <title>Whole genome sequence for Rhodospirillaceae sp. R148.</title>
        <authorList>
            <person name="Wang G."/>
        </authorList>
    </citation>
    <scope>NUCLEOTIDE SEQUENCE [LARGE SCALE GENOMIC DNA]</scope>
    <source>
        <strain evidence="1 2">R148</strain>
    </source>
</reference>
<sequence>MPEPFKNFISAALVDEMASHLSKAWPRFPREAFVAEAAHELDKLELKERSNQIVAALEHHLPDDFAEAAAILRASLPDGDKTGLSGWAILPLNDYVGRAGQRHFETAMDLLEKITVLFSSEFGIRYFLLQDQPRALAQMRRWSENSNHHVRRLASEGCRPRLPWAMRLPALMKDPAPILPILARLRDDPENYVRRSVANNLNDIAKDHPDLVARIAAQWMKDASESRKRLIRHACRTLLKQGHQGALEVFGFTAPKKLSAELALHTPTLTLGENLLFELTLESDATASQDLMIDYAVHHVKADGTRSPKVFKWKSLSLESGGQTRLAKKHAIRPITTRRYYPGLHHVEVIVNGQAVARSYFTLSL</sequence>
<name>A0A545U2I6_9PROT</name>
<keyword evidence="2" id="KW-1185">Reference proteome</keyword>
<organism evidence="1 2">
    <name type="scientific">Denitrobaculum tricleocarpae</name>
    <dbReference type="NCBI Taxonomy" id="2591009"/>
    <lineage>
        <taxon>Bacteria</taxon>
        <taxon>Pseudomonadati</taxon>
        <taxon>Pseudomonadota</taxon>
        <taxon>Alphaproteobacteria</taxon>
        <taxon>Rhodospirillales</taxon>
        <taxon>Rhodospirillaceae</taxon>
        <taxon>Denitrobaculum</taxon>
    </lineage>
</organism>
<dbReference type="InterPro" id="IPR021133">
    <property type="entry name" value="HEAT_type_2"/>
</dbReference>
<dbReference type="SUPFAM" id="SSF48371">
    <property type="entry name" value="ARM repeat"/>
    <property type="match status" value="1"/>
</dbReference>
<dbReference type="Pfam" id="PF08713">
    <property type="entry name" value="DNA_alkylation"/>
    <property type="match status" value="1"/>
</dbReference>
<dbReference type="OrthoDB" id="9797162at2"/>
<dbReference type="InterPro" id="IPR014825">
    <property type="entry name" value="DNA_alkylation"/>
</dbReference>
<protein>
    <submittedName>
        <fullName evidence="1">DNA alkylation repair protein</fullName>
    </submittedName>
</protein>
<dbReference type="PROSITE" id="PS50077">
    <property type="entry name" value="HEAT_REPEAT"/>
    <property type="match status" value="1"/>
</dbReference>
<gene>
    <name evidence="1" type="ORF">FKG95_03625</name>
</gene>
<proteinExistence type="predicted"/>
<dbReference type="Gene3D" id="1.25.40.290">
    <property type="entry name" value="ARM repeat domains"/>
    <property type="match status" value="1"/>
</dbReference>
<dbReference type="InterPro" id="IPR016024">
    <property type="entry name" value="ARM-type_fold"/>
</dbReference>
<dbReference type="EMBL" id="VHSH01000001">
    <property type="protein sequence ID" value="TQV83687.1"/>
    <property type="molecule type" value="Genomic_DNA"/>
</dbReference>